<accession>A0A6V7NJT8</accession>
<protein>
    <recommendedName>
        <fullName evidence="1">Aminotransferase-like plant mobile domain-containing protein</fullName>
    </recommendedName>
</protein>
<gene>
    <name evidence="2" type="ORF">CB5_LOCUS1855</name>
</gene>
<organism evidence="2">
    <name type="scientific">Ananas comosus var. bracteatus</name>
    <name type="common">red pineapple</name>
    <dbReference type="NCBI Taxonomy" id="296719"/>
    <lineage>
        <taxon>Eukaryota</taxon>
        <taxon>Viridiplantae</taxon>
        <taxon>Streptophyta</taxon>
        <taxon>Embryophyta</taxon>
        <taxon>Tracheophyta</taxon>
        <taxon>Spermatophyta</taxon>
        <taxon>Magnoliopsida</taxon>
        <taxon>Liliopsida</taxon>
        <taxon>Poales</taxon>
        <taxon>Bromeliaceae</taxon>
        <taxon>Bromelioideae</taxon>
        <taxon>Ananas</taxon>
    </lineage>
</organism>
<name>A0A6V7NJT8_ANACO</name>
<sequence>MAYNPDDMIDFEAHLDLADLAYTKFICRFASQSPTPVTKKEHTTFLLYWLCHNLFCTRSQKINRDFVPIVVGLANNKKLALGVYFLAFVYRENFDSIKSLSSREGLAIGSGCGILWFLQMCLQIYFPSRCRTSLDIDSTPHFDTYGLGLDCPKPISSGHPYEFGNYFKVCYESCPHHLISWSPFAECVTGPPWLLTRYETIPGKLATSRSSEYSDVWFFFTSCVRSAPIPVPAKFFTANTAVTVLPLRAQPKLIGFRLWGIVFDASSN</sequence>
<dbReference type="AlphaFoldDB" id="A0A6V7NJT8"/>
<feature type="domain" description="Aminotransferase-like plant mobile" evidence="1">
    <location>
        <begin position="24"/>
        <end position="127"/>
    </location>
</feature>
<dbReference type="EMBL" id="LR862139">
    <property type="protein sequence ID" value="CAD1818644.1"/>
    <property type="molecule type" value="Genomic_DNA"/>
</dbReference>
<evidence type="ECO:0000313" key="2">
    <source>
        <dbReference type="EMBL" id="CAD1818644.1"/>
    </source>
</evidence>
<dbReference type="Pfam" id="PF10536">
    <property type="entry name" value="PMD"/>
    <property type="match status" value="1"/>
</dbReference>
<reference evidence="2" key="1">
    <citation type="submission" date="2020-07" db="EMBL/GenBank/DDBJ databases">
        <authorList>
            <person name="Lin J."/>
        </authorList>
    </citation>
    <scope>NUCLEOTIDE SEQUENCE</scope>
</reference>
<dbReference type="InterPro" id="IPR019557">
    <property type="entry name" value="AminoTfrase-like_pln_mobile"/>
</dbReference>
<proteinExistence type="predicted"/>
<evidence type="ECO:0000259" key="1">
    <source>
        <dbReference type="Pfam" id="PF10536"/>
    </source>
</evidence>